<accession>A0A9N9EKW2</accession>
<evidence type="ECO:0000313" key="2">
    <source>
        <dbReference type="Proteomes" id="UP000789570"/>
    </source>
</evidence>
<protein>
    <submittedName>
        <fullName evidence="1">4099_t:CDS:1</fullName>
    </submittedName>
</protein>
<reference evidence="1" key="1">
    <citation type="submission" date="2021-06" db="EMBL/GenBank/DDBJ databases">
        <authorList>
            <person name="Kallberg Y."/>
            <person name="Tangrot J."/>
            <person name="Rosling A."/>
        </authorList>
    </citation>
    <scope>NUCLEOTIDE SEQUENCE</scope>
    <source>
        <strain evidence="1">UK204</strain>
    </source>
</reference>
<evidence type="ECO:0000313" key="1">
    <source>
        <dbReference type="EMBL" id="CAG8682755.1"/>
    </source>
</evidence>
<organism evidence="1 2">
    <name type="scientific">Funneliformis caledonium</name>
    <dbReference type="NCBI Taxonomy" id="1117310"/>
    <lineage>
        <taxon>Eukaryota</taxon>
        <taxon>Fungi</taxon>
        <taxon>Fungi incertae sedis</taxon>
        <taxon>Mucoromycota</taxon>
        <taxon>Glomeromycotina</taxon>
        <taxon>Glomeromycetes</taxon>
        <taxon>Glomerales</taxon>
        <taxon>Glomeraceae</taxon>
        <taxon>Funneliformis</taxon>
    </lineage>
</organism>
<gene>
    <name evidence="1" type="ORF">FCALED_LOCUS12586</name>
</gene>
<dbReference type="Proteomes" id="UP000789570">
    <property type="component" value="Unassembled WGS sequence"/>
</dbReference>
<sequence length="39" mass="4292">MMKSQSDLLLGMRKHSVLYNSLSKVLDSVGRGEAHSNSD</sequence>
<proteinExistence type="predicted"/>
<name>A0A9N9EKW2_9GLOM</name>
<keyword evidence="2" id="KW-1185">Reference proteome</keyword>
<comment type="caution">
    <text evidence="1">The sequence shown here is derived from an EMBL/GenBank/DDBJ whole genome shotgun (WGS) entry which is preliminary data.</text>
</comment>
<dbReference type="AlphaFoldDB" id="A0A9N9EKW2"/>
<dbReference type="EMBL" id="CAJVPQ010006283">
    <property type="protein sequence ID" value="CAG8682755.1"/>
    <property type="molecule type" value="Genomic_DNA"/>
</dbReference>